<dbReference type="EMBL" id="CP002831">
    <property type="protein sequence ID" value="AFC24347.1"/>
    <property type="molecule type" value="Genomic_DNA"/>
</dbReference>
<keyword evidence="2" id="KW-0418">Kinase</keyword>
<feature type="chain" id="PRO_5003604120" evidence="1">
    <location>
        <begin position="20"/>
        <end position="398"/>
    </location>
</feature>
<keyword evidence="1" id="KW-0732">Signal</keyword>
<dbReference type="OrthoDB" id="8981767at2"/>
<dbReference type="KEGG" id="sgn:SGRA_1612"/>
<dbReference type="GO" id="GO:0016301">
    <property type="term" value="F:kinase activity"/>
    <property type="evidence" value="ECO:0007669"/>
    <property type="project" value="UniProtKB-KW"/>
</dbReference>
<name>H6L9Y4_SAPGL</name>
<keyword evidence="2" id="KW-0808">Transferase</keyword>
<dbReference type="AlphaFoldDB" id="H6L9Y4"/>
<evidence type="ECO:0000313" key="3">
    <source>
        <dbReference type="Proteomes" id="UP000007519"/>
    </source>
</evidence>
<keyword evidence="3" id="KW-1185">Reference proteome</keyword>
<evidence type="ECO:0000256" key="1">
    <source>
        <dbReference type="SAM" id="SignalP"/>
    </source>
</evidence>
<gene>
    <name evidence="2" type="ordered locus">SGRA_1612</name>
</gene>
<protein>
    <submittedName>
        <fullName evidence="2">Serine/threonine kinase family protein</fullName>
    </submittedName>
</protein>
<sequence length="398" mass="44820">MKKPILLFAASLFSLASWAQLPRLEAPDFIEYESQQEADFLLPIAEENSDFSYAGLQAARNLKEVNMEGSTDAYPWLSRDGLRLFWTQTFEGQDKIVQAERPNLETPFGPAKVMGLNMEGLDNMSIWLSEDELTAVHTVREEGKIDLYFSQRKNKKEEFSTAAAILSLEGVADLEFISAPSLTQDLGELYVYHSGSNGQQILRFKLGAFPGHYQFEDVLIEGADIEPGHLSHDGLRFVCNNAQRELLIFERSSLSEEWVAQESIPLPSDFSQIAFSEQEMVMVYSHDRFWESNQLHLAKSLFASKSQRLAAESPEKLQLQLYPHPVQQRFTVAPILPKGASLERAELYGLAGQKLREFPLEGQAAQYEFDLGNLPSGSYILRLSGQGFLPVSQLVVKQ</sequence>
<feature type="signal peptide" evidence="1">
    <location>
        <begin position="1"/>
        <end position="19"/>
    </location>
</feature>
<dbReference type="STRING" id="984262.SGRA_1612"/>
<dbReference type="Proteomes" id="UP000007519">
    <property type="component" value="Chromosome"/>
</dbReference>
<dbReference type="HOGENOM" id="CLU_692410_0_0_10"/>
<dbReference type="RefSeq" id="WP_015691983.1">
    <property type="nucleotide sequence ID" value="NC_016940.1"/>
</dbReference>
<reference evidence="2 3" key="1">
    <citation type="journal article" date="2012" name="Stand. Genomic Sci.">
        <title>Complete genome sequencing and analysis of Saprospira grandis str. Lewin, a predatory marine bacterium.</title>
        <authorList>
            <person name="Saw J.H."/>
            <person name="Yuryev A."/>
            <person name="Kanbe M."/>
            <person name="Hou S."/>
            <person name="Young A.G."/>
            <person name="Aizawa S."/>
            <person name="Alam M."/>
        </authorList>
    </citation>
    <scope>NUCLEOTIDE SEQUENCE [LARGE SCALE GENOMIC DNA]</scope>
    <source>
        <strain evidence="2 3">Lewin</strain>
    </source>
</reference>
<evidence type="ECO:0000313" key="2">
    <source>
        <dbReference type="EMBL" id="AFC24347.1"/>
    </source>
</evidence>
<proteinExistence type="predicted"/>
<accession>H6L9Y4</accession>
<organism evidence="2 3">
    <name type="scientific">Saprospira grandis (strain Lewin)</name>
    <dbReference type="NCBI Taxonomy" id="984262"/>
    <lineage>
        <taxon>Bacteria</taxon>
        <taxon>Pseudomonadati</taxon>
        <taxon>Bacteroidota</taxon>
        <taxon>Saprospiria</taxon>
        <taxon>Saprospirales</taxon>
        <taxon>Saprospiraceae</taxon>
        <taxon>Saprospira</taxon>
    </lineage>
</organism>